<keyword evidence="3 7" id="KW-0949">S-adenosyl-L-methionine</keyword>
<dbReference type="NCBIfam" id="TIGR00675">
    <property type="entry name" value="dcm"/>
    <property type="match status" value="1"/>
</dbReference>
<evidence type="ECO:0000313" key="10">
    <source>
        <dbReference type="Proteomes" id="UP001642483"/>
    </source>
</evidence>
<dbReference type="PRINTS" id="PR00105">
    <property type="entry name" value="C5METTRFRASE"/>
</dbReference>
<evidence type="ECO:0000256" key="3">
    <source>
        <dbReference type="ARBA" id="ARBA00022691"/>
    </source>
</evidence>
<keyword evidence="2 7" id="KW-0808">Transferase</keyword>
<dbReference type="Proteomes" id="UP001642483">
    <property type="component" value="Unassembled WGS sequence"/>
</dbReference>
<dbReference type="InterPro" id="IPR050750">
    <property type="entry name" value="C5-MTase"/>
</dbReference>
<dbReference type="InterPro" id="IPR001525">
    <property type="entry name" value="C5_MeTfrase"/>
</dbReference>
<reference evidence="9 10" key="1">
    <citation type="submission" date="2024-02" db="EMBL/GenBank/DDBJ databases">
        <authorList>
            <person name="Daric V."/>
            <person name="Darras S."/>
        </authorList>
    </citation>
    <scope>NUCLEOTIDE SEQUENCE [LARGE SCALE GENOMIC DNA]</scope>
</reference>
<dbReference type="PANTHER" id="PTHR46098:SF1">
    <property type="entry name" value="TRNA (CYTOSINE(38)-C(5))-METHYLTRANSFERASE"/>
    <property type="match status" value="1"/>
</dbReference>
<dbReference type="InterPro" id="IPR031303">
    <property type="entry name" value="C5_meth_CS"/>
</dbReference>
<evidence type="ECO:0000256" key="2">
    <source>
        <dbReference type="ARBA" id="ARBA00022679"/>
    </source>
</evidence>
<evidence type="ECO:0000256" key="1">
    <source>
        <dbReference type="ARBA" id="ARBA00022603"/>
    </source>
</evidence>
<dbReference type="PROSITE" id="PS51679">
    <property type="entry name" value="SAM_MT_C5"/>
    <property type="match status" value="1"/>
</dbReference>
<dbReference type="PROSITE" id="PS00095">
    <property type="entry name" value="C5_MTASE_2"/>
    <property type="match status" value="1"/>
</dbReference>
<evidence type="ECO:0000256" key="4">
    <source>
        <dbReference type="ARBA" id="ARBA00039081"/>
    </source>
</evidence>
<organism evidence="9 10">
    <name type="scientific">Clavelina lepadiformis</name>
    <name type="common">Light-bulb sea squirt</name>
    <name type="synonym">Ascidia lepadiformis</name>
    <dbReference type="NCBI Taxonomy" id="159417"/>
    <lineage>
        <taxon>Eukaryota</taxon>
        <taxon>Metazoa</taxon>
        <taxon>Chordata</taxon>
        <taxon>Tunicata</taxon>
        <taxon>Ascidiacea</taxon>
        <taxon>Aplousobranchia</taxon>
        <taxon>Clavelinidae</taxon>
        <taxon>Clavelina</taxon>
    </lineage>
</organism>
<dbReference type="InterPro" id="IPR029063">
    <property type="entry name" value="SAM-dependent_MTases_sf"/>
</dbReference>
<evidence type="ECO:0000256" key="8">
    <source>
        <dbReference type="RuleBase" id="RU000416"/>
    </source>
</evidence>
<dbReference type="EMBL" id="CAWYQH010000163">
    <property type="protein sequence ID" value="CAK8697063.1"/>
    <property type="molecule type" value="Genomic_DNA"/>
</dbReference>
<protein>
    <recommendedName>
        <fullName evidence="5">tRNA (cytosine(38)-C(5))-methyltransferase</fullName>
        <ecNumber evidence="4">2.1.1.204</ecNumber>
    </recommendedName>
    <alternativeName>
        <fullName evidence="6">DNA (cytosine-5)-methyltransferase-like protein 2</fullName>
    </alternativeName>
</protein>
<dbReference type="PANTHER" id="PTHR46098">
    <property type="entry name" value="TRNA (CYTOSINE(38)-C(5))-METHYLTRANSFERASE"/>
    <property type="match status" value="1"/>
</dbReference>
<evidence type="ECO:0000256" key="6">
    <source>
        <dbReference type="ARBA" id="ARBA00042810"/>
    </source>
</evidence>
<feature type="active site" evidence="7">
    <location>
        <position position="82"/>
    </location>
</feature>
<keyword evidence="10" id="KW-1185">Reference proteome</keyword>
<dbReference type="Pfam" id="PF00145">
    <property type="entry name" value="DNA_methylase"/>
    <property type="match status" value="1"/>
</dbReference>
<keyword evidence="1 7" id="KW-0489">Methyltransferase</keyword>
<comment type="similarity">
    <text evidence="7 8">Belongs to the class I-like SAM-binding methyltransferase superfamily. C5-methyltransferase family.</text>
</comment>
<evidence type="ECO:0000256" key="7">
    <source>
        <dbReference type="PROSITE-ProRule" id="PRU01016"/>
    </source>
</evidence>
<dbReference type="Gene3D" id="3.90.120.10">
    <property type="entry name" value="DNA Methylase, subunit A, domain 2"/>
    <property type="match status" value="1"/>
</dbReference>
<accession>A0ABP0H0I4</accession>
<dbReference type="EC" id="2.1.1.204" evidence="4"/>
<comment type="caution">
    <text evidence="9">The sequence shown here is derived from an EMBL/GenBank/DDBJ whole genome shotgun (WGS) entry which is preliminary data.</text>
</comment>
<evidence type="ECO:0000256" key="5">
    <source>
        <dbReference type="ARBA" id="ARBA00039681"/>
    </source>
</evidence>
<sequence length="352" mass="39755">MSEASLRALELYCGIGGMHYALKLCGLENAEVIAAVDISPLSNAVYRHNFPGVLHMEKGIEGLSAGELDRLKFNLLMMSPPCQPFTRVGLKKDIEDPRTKSFLHLLSVLPKMTNRVTYILLENVKGFEESRAYKMFCETLDQLGYVRQGFLLSPKQLGIPNSRQRYYMLAKCSQLGFDKKWYKSKQPILKSLPEDIKLQLLSSSCPVGLQTTSGSSDTCQPLQNFLEQSDSTCENYELSKDTTERYLSVMDIVSPSSTGSTCFTKSYGQYIEGTGSILNLSPNNNNTTASCDRKAQHYKLRYFSPREIANIMCFPKTFYFPETITRKQQYRLLGNSLNVHVVAYLLKLLVTQ</sequence>
<gene>
    <name evidence="9" type="ORF">CVLEPA_LOCUS30346</name>
</gene>
<evidence type="ECO:0000313" key="9">
    <source>
        <dbReference type="EMBL" id="CAK8697063.1"/>
    </source>
</evidence>
<dbReference type="SUPFAM" id="SSF53335">
    <property type="entry name" value="S-adenosyl-L-methionine-dependent methyltransferases"/>
    <property type="match status" value="1"/>
</dbReference>
<proteinExistence type="inferred from homology"/>
<dbReference type="Gene3D" id="3.40.50.150">
    <property type="entry name" value="Vaccinia Virus protein VP39"/>
    <property type="match status" value="1"/>
</dbReference>
<name>A0ABP0H0I4_CLALP</name>